<proteinExistence type="predicted"/>
<keyword evidence="1" id="KW-0119">Carbohydrate metabolism</keyword>
<dbReference type="PANTHER" id="PTHR18964">
    <property type="entry name" value="ROK (REPRESSOR, ORF, KINASE) FAMILY"/>
    <property type="match status" value="1"/>
</dbReference>
<evidence type="ECO:0000313" key="2">
    <source>
        <dbReference type="EMBL" id="GAA4103216.1"/>
    </source>
</evidence>
<protein>
    <submittedName>
        <fullName evidence="2">ROK family protein</fullName>
    </submittedName>
</protein>
<accession>A0ABP7X2T8</accession>
<dbReference type="Pfam" id="PF00480">
    <property type="entry name" value="ROK"/>
    <property type="match status" value="1"/>
</dbReference>
<dbReference type="Proteomes" id="UP001500392">
    <property type="component" value="Unassembled WGS sequence"/>
</dbReference>
<evidence type="ECO:0000313" key="3">
    <source>
        <dbReference type="Proteomes" id="UP001500392"/>
    </source>
</evidence>
<dbReference type="PROSITE" id="PS01125">
    <property type="entry name" value="ROK"/>
    <property type="match status" value="1"/>
</dbReference>
<keyword evidence="3" id="KW-1185">Reference proteome</keyword>
<dbReference type="InterPro" id="IPR049874">
    <property type="entry name" value="ROK_cs"/>
</dbReference>
<dbReference type="InterPro" id="IPR043129">
    <property type="entry name" value="ATPase_NBD"/>
</dbReference>
<name>A0ABP7X2T8_9GAMM</name>
<dbReference type="SUPFAM" id="SSF53067">
    <property type="entry name" value="Actin-like ATPase domain"/>
    <property type="match status" value="1"/>
</dbReference>
<dbReference type="PANTHER" id="PTHR18964:SF174">
    <property type="entry name" value="D-ALLOSE KINASE-RELATED"/>
    <property type="match status" value="1"/>
</dbReference>
<evidence type="ECO:0000256" key="1">
    <source>
        <dbReference type="ARBA" id="ARBA00023277"/>
    </source>
</evidence>
<gene>
    <name evidence="2" type="ORF">GCM10022414_31420</name>
</gene>
<organism evidence="2 3">
    <name type="scientific">Zhongshania borealis</name>
    <dbReference type="NCBI Taxonomy" id="889488"/>
    <lineage>
        <taxon>Bacteria</taxon>
        <taxon>Pseudomonadati</taxon>
        <taxon>Pseudomonadota</taxon>
        <taxon>Gammaproteobacteria</taxon>
        <taxon>Cellvibrionales</taxon>
        <taxon>Spongiibacteraceae</taxon>
        <taxon>Zhongshania</taxon>
    </lineage>
</organism>
<dbReference type="EMBL" id="BAABDM010000008">
    <property type="protein sequence ID" value="GAA4103216.1"/>
    <property type="molecule type" value="Genomic_DNA"/>
</dbReference>
<reference evidence="3" key="1">
    <citation type="journal article" date="2019" name="Int. J. Syst. Evol. Microbiol.">
        <title>The Global Catalogue of Microorganisms (GCM) 10K type strain sequencing project: providing services to taxonomists for standard genome sequencing and annotation.</title>
        <authorList>
            <consortium name="The Broad Institute Genomics Platform"/>
            <consortium name="The Broad Institute Genome Sequencing Center for Infectious Disease"/>
            <person name="Wu L."/>
            <person name="Ma J."/>
        </authorList>
    </citation>
    <scope>NUCLEOTIDE SEQUENCE [LARGE SCALE GENOMIC DNA]</scope>
    <source>
        <strain evidence="3">JCM 17304</strain>
    </source>
</reference>
<dbReference type="Gene3D" id="3.30.420.40">
    <property type="match status" value="2"/>
</dbReference>
<dbReference type="InterPro" id="IPR000600">
    <property type="entry name" value="ROK"/>
</dbReference>
<sequence>MKLGIDLGGTKIEGVVMSSEGAVLAKERVATPRSYPAIIDAIADLVFRLEATVGGRVSVGVGGPGAESAVTRRIKNSNTECINGKSLRDDLSARLVRSVRFSNDANCFALSEAVDGAGESADVVFGVILGTGVGGGLVVNKRVLNGVNGIAGEWGHTPLPNFKEGRRCYCGRQDCIETYLCGAGLVRSYSNAGGGALSVPEIVERATGDEALAKSVFDIYCKQLASALAVVINIVDPAIIVLGGGLSNIKMLYEAVPLHWNDYVFSDECVTQLLPAKYGDSSGVRGAAWLWDN</sequence>
<dbReference type="RefSeq" id="WP_344937871.1">
    <property type="nucleotide sequence ID" value="NZ_BAABDM010000008.1"/>
</dbReference>
<comment type="caution">
    <text evidence="2">The sequence shown here is derived from an EMBL/GenBank/DDBJ whole genome shotgun (WGS) entry which is preliminary data.</text>
</comment>